<dbReference type="EMBL" id="KC502870">
    <property type="protein sequence ID" value="AGS50325.1"/>
    <property type="molecule type" value="Genomic_DNA"/>
</dbReference>
<dbReference type="InterPro" id="IPR002645">
    <property type="entry name" value="STAS_dom"/>
</dbReference>
<evidence type="ECO:0000259" key="3">
    <source>
        <dbReference type="PROSITE" id="PS50801"/>
    </source>
</evidence>
<name>W5RBF9_9BACT</name>
<dbReference type="PANTHER" id="PTHR33495">
    <property type="entry name" value="ANTI-SIGMA FACTOR ANTAGONIST TM_1081-RELATED-RELATED"/>
    <property type="match status" value="1"/>
</dbReference>
<dbReference type="SUPFAM" id="SSF52091">
    <property type="entry name" value="SpoIIaa-like"/>
    <property type="match status" value="1"/>
</dbReference>
<dbReference type="Pfam" id="PF01740">
    <property type="entry name" value="STAS"/>
    <property type="match status" value="1"/>
</dbReference>
<organism evidence="4">
    <name type="scientific">uncultured bacterium Ele16D6</name>
    <dbReference type="NCBI Taxonomy" id="1340030"/>
    <lineage>
        <taxon>Bacteria</taxon>
        <taxon>environmental samples</taxon>
    </lineage>
</organism>
<dbReference type="InterPro" id="IPR003658">
    <property type="entry name" value="Anti-sigma_ant"/>
</dbReference>
<feature type="domain" description="STAS" evidence="3">
    <location>
        <begin position="15"/>
        <end position="101"/>
    </location>
</feature>
<accession>W5RBF9</accession>
<proteinExistence type="inferred from homology"/>
<comment type="similarity">
    <text evidence="1 2">Belongs to the anti-sigma-factor antagonist family.</text>
</comment>
<dbReference type="Gene3D" id="3.30.750.24">
    <property type="entry name" value="STAS domain"/>
    <property type="match status" value="1"/>
</dbReference>
<dbReference type="GO" id="GO:0043856">
    <property type="term" value="F:anti-sigma factor antagonist activity"/>
    <property type="evidence" value="ECO:0007669"/>
    <property type="project" value="InterPro"/>
</dbReference>
<evidence type="ECO:0000313" key="4">
    <source>
        <dbReference type="EMBL" id="AGS50325.1"/>
    </source>
</evidence>
<dbReference type="CDD" id="cd07043">
    <property type="entry name" value="STAS_anti-anti-sigma_factors"/>
    <property type="match status" value="1"/>
</dbReference>
<sequence>MKVVYLSSSEERVEIALQGELNTVAAQQFAIDIEPIMDEAHKEIVVDFSMLEFISSAGMRSLLVLNKAAKEKGGKVVITGASEDIKQIFGLTGFDALFEMK</sequence>
<dbReference type="NCBIfam" id="TIGR00377">
    <property type="entry name" value="ant_ant_sig"/>
    <property type="match status" value="1"/>
</dbReference>
<reference evidence="4" key="1">
    <citation type="submission" date="2013-01" db="EMBL/GenBank/DDBJ databases">
        <title>An Alpha-L-Rhamnosidase with Exceptional Activity on Rutin from the Metagenome of the Elephants Distal Gut.</title>
        <authorList>
            <person name="Rabausch U."/>
            <person name="Ilmberger N."/>
            <person name="Streit W.R."/>
        </authorList>
    </citation>
    <scope>NUCLEOTIDE SEQUENCE</scope>
</reference>
<evidence type="ECO:0000256" key="1">
    <source>
        <dbReference type="ARBA" id="ARBA00009013"/>
    </source>
</evidence>
<dbReference type="InterPro" id="IPR036513">
    <property type="entry name" value="STAS_dom_sf"/>
</dbReference>
<evidence type="ECO:0000256" key="2">
    <source>
        <dbReference type="RuleBase" id="RU003749"/>
    </source>
</evidence>
<dbReference type="AlphaFoldDB" id="W5RBF9"/>
<dbReference type="PROSITE" id="PS50801">
    <property type="entry name" value="STAS"/>
    <property type="match status" value="1"/>
</dbReference>
<protein>
    <recommendedName>
        <fullName evidence="2">Anti-sigma factor antagonist</fullName>
    </recommendedName>
</protein>